<feature type="compositionally biased region" description="Low complexity" evidence="2">
    <location>
        <begin position="15"/>
        <end position="60"/>
    </location>
</feature>
<dbReference type="InterPro" id="IPR016444">
    <property type="entry name" value="Synaptobrevin/VAMP"/>
</dbReference>
<evidence type="ECO:0000256" key="1">
    <source>
        <dbReference type="SAM" id="Coils"/>
    </source>
</evidence>
<feature type="transmembrane region" description="Helical" evidence="3">
    <location>
        <begin position="137"/>
        <end position="155"/>
    </location>
</feature>
<evidence type="ECO:0000256" key="3">
    <source>
        <dbReference type="SAM" id="Phobius"/>
    </source>
</evidence>
<dbReference type="CDD" id="cd15870">
    <property type="entry name" value="R-SNARE_VAMP2"/>
    <property type="match status" value="1"/>
</dbReference>
<dbReference type="AlphaFoldDB" id="A0A7R8CMY8"/>
<dbReference type="EMBL" id="HG994593">
    <property type="protein sequence ID" value="CAF2837494.1"/>
    <property type="molecule type" value="Genomic_DNA"/>
</dbReference>
<keyword evidence="3" id="KW-1133">Transmembrane helix</keyword>
<dbReference type="PROSITE" id="PS50892">
    <property type="entry name" value="V_SNARE"/>
    <property type="match status" value="1"/>
</dbReference>
<feature type="region of interest" description="Disordered" evidence="2">
    <location>
        <begin position="1"/>
        <end position="64"/>
    </location>
</feature>
<dbReference type="PANTHER" id="PTHR45701">
    <property type="entry name" value="SYNAPTOBREVIN FAMILY MEMBER"/>
    <property type="match status" value="1"/>
</dbReference>
<reference evidence="4" key="1">
    <citation type="submission" date="2021-02" db="EMBL/GenBank/DDBJ databases">
        <authorList>
            <person name="Bekaert M."/>
        </authorList>
    </citation>
    <scope>NUCLEOTIDE SEQUENCE</scope>
    <source>
        <strain evidence="4">IoA-00</strain>
    </source>
</reference>
<dbReference type="Pfam" id="PF00957">
    <property type="entry name" value="Synaptobrevin"/>
    <property type="match status" value="1"/>
</dbReference>
<name>A0A7R8CMY8_LEPSM</name>
<gene>
    <name evidence="4" type="ORF">LSAA_4938</name>
</gene>
<keyword evidence="3" id="KW-0472">Membrane</keyword>
<evidence type="ECO:0000313" key="4">
    <source>
        <dbReference type="EMBL" id="CAF2837494.1"/>
    </source>
</evidence>
<dbReference type="PRINTS" id="PR00219">
    <property type="entry name" value="SYNAPTOBREVN"/>
</dbReference>
<evidence type="ECO:0000256" key="2">
    <source>
        <dbReference type="SAM" id="MobiDB-lite"/>
    </source>
</evidence>
<dbReference type="OrthoDB" id="10042941at2759"/>
<feature type="region of interest" description="Disordered" evidence="2">
    <location>
        <begin position="200"/>
        <end position="244"/>
    </location>
</feature>
<evidence type="ECO:0000313" key="5">
    <source>
        <dbReference type="Proteomes" id="UP000675881"/>
    </source>
</evidence>
<organism evidence="4 5">
    <name type="scientific">Lepeophtheirus salmonis</name>
    <name type="common">Salmon louse</name>
    <name type="synonym">Caligus salmonis</name>
    <dbReference type="NCBI Taxonomy" id="72036"/>
    <lineage>
        <taxon>Eukaryota</taxon>
        <taxon>Metazoa</taxon>
        <taxon>Ecdysozoa</taxon>
        <taxon>Arthropoda</taxon>
        <taxon>Crustacea</taxon>
        <taxon>Multicrustacea</taxon>
        <taxon>Hexanauplia</taxon>
        <taxon>Copepoda</taxon>
        <taxon>Siphonostomatoida</taxon>
        <taxon>Caligidae</taxon>
        <taxon>Lepeophtheirus</taxon>
    </lineage>
</organism>
<feature type="coiled-coil region" evidence="1">
    <location>
        <begin position="102"/>
        <end position="129"/>
    </location>
</feature>
<dbReference type="SUPFAM" id="SSF58038">
    <property type="entry name" value="SNARE fusion complex"/>
    <property type="match status" value="1"/>
</dbReference>
<feature type="compositionally biased region" description="Basic and acidic residues" evidence="2">
    <location>
        <begin position="218"/>
        <end position="233"/>
    </location>
</feature>
<dbReference type="InterPro" id="IPR042855">
    <property type="entry name" value="V_SNARE_CC"/>
</dbReference>
<accession>A0A7R8CMY8</accession>
<keyword evidence="5" id="KW-1185">Reference proteome</keyword>
<dbReference type="Proteomes" id="UP000675881">
    <property type="component" value="Chromosome 14"/>
</dbReference>
<keyword evidence="3" id="KW-0812">Transmembrane</keyword>
<keyword evidence="1" id="KW-0175">Coiled coil</keyword>
<dbReference type="GO" id="GO:0016192">
    <property type="term" value="P:vesicle-mediated transport"/>
    <property type="evidence" value="ECO:0007669"/>
    <property type="project" value="InterPro"/>
</dbReference>
<sequence>MAESEHNASQQPLVNSPTSSSSAQNNPSSTAPGVGRGTSSSSNSTSAATNNTTTGTSSSGPPQNIQQLVASKRLQQAQAQVGEVVDIMRINVEKVLERDSKLSELDRRADDLQEGASQFQQQAVKLKRKLWWENAKMWIILGVLLLFFIAVIVLSSTSSGGSGPKYAINADERNGTLETVDETGIPGPAFTTLKKIVITTPHPQTPPLSGGSANSVGVKEEVHGHPKQSSEHHHDKKPASGTTA</sequence>
<dbReference type="GO" id="GO:0016020">
    <property type="term" value="C:membrane"/>
    <property type="evidence" value="ECO:0007669"/>
    <property type="project" value="InterPro"/>
</dbReference>
<proteinExistence type="predicted"/>
<dbReference type="InterPro" id="IPR001388">
    <property type="entry name" value="Synaptobrevin-like"/>
</dbReference>
<protein>
    <submittedName>
        <fullName evidence="4">VAMP3</fullName>
    </submittedName>
</protein>
<dbReference type="Gene3D" id="1.20.5.110">
    <property type="match status" value="1"/>
</dbReference>